<evidence type="ECO:0000256" key="1">
    <source>
        <dbReference type="SAM" id="MobiDB-lite"/>
    </source>
</evidence>
<feature type="region of interest" description="Disordered" evidence="1">
    <location>
        <begin position="140"/>
        <end position="162"/>
    </location>
</feature>
<protein>
    <submittedName>
        <fullName evidence="2">9642_t:CDS:1</fullName>
    </submittedName>
</protein>
<dbReference type="EMBL" id="CAJVQB010010444">
    <property type="protein sequence ID" value="CAG8739901.1"/>
    <property type="molecule type" value="Genomic_DNA"/>
</dbReference>
<dbReference type="Proteomes" id="UP000789901">
    <property type="component" value="Unassembled WGS sequence"/>
</dbReference>
<keyword evidence="3" id="KW-1185">Reference proteome</keyword>
<name>A0ABN7V7C8_GIGMA</name>
<sequence>MEEQDLNQELNIEINKVIDNYNLLTSIDYNYIIIQIDNLIKILLRLKLGYLDDKEKRSNCKVIVEKKDNNGENNKIDIYHTNTPKLECSSNNYQIYGSSLKKSTDTKLFDKELSYEPTDKMLIVNKTALEQDRELVKEIDAISKTPKEQDTNTKEQIKETDT</sequence>
<reference evidence="2 3" key="1">
    <citation type="submission" date="2021-06" db="EMBL/GenBank/DDBJ databases">
        <authorList>
            <person name="Kallberg Y."/>
            <person name="Tangrot J."/>
            <person name="Rosling A."/>
        </authorList>
    </citation>
    <scope>NUCLEOTIDE SEQUENCE [LARGE SCALE GENOMIC DNA]</scope>
    <source>
        <strain evidence="2 3">120-4 pot B 10/14</strain>
    </source>
</reference>
<evidence type="ECO:0000313" key="2">
    <source>
        <dbReference type="EMBL" id="CAG8739901.1"/>
    </source>
</evidence>
<comment type="caution">
    <text evidence="2">The sequence shown here is derived from an EMBL/GenBank/DDBJ whole genome shotgun (WGS) entry which is preliminary data.</text>
</comment>
<accession>A0ABN7V7C8</accession>
<evidence type="ECO:0000313" key="3">
    <source>
        <dbReference type="Proteomes" id="UP000789901"/>
    </source>
</evidence>
<organism evidence="2 3">
    <name type="scientific">Gigaspora margarita</name>
    <dbReference type="NCBI Taxonomy" id="4874"/>
    <lineage>
        <taxon>Eukaryota</taxon>
        <taxon>Fungi</taxon>
        <taxon>Fungi incertae sedis</taxon>
        <taxon>Mucoromycota</taxon>
        <taxon>Glomeromycotina</taxon>
        <taxon>Glomeromycetes</taxon>
        <taxon>Diversisporales</taxon>
        <taxon>Gigasporaceae</taxon>
        <taxon>Gigaspora</taxon>
    </lineage>
</organism>
<proteinExistence type="predicted"/>
<gene>
    <name evidence="2" type="ORF">GMARGA_LOCUS15270</name>
</gene>